<dbReference type="SFLD" id="SFLDG01129">
    <property type="entry name" value="C1.5:_HAD__Beta-PGM__Phosphata"/>
    <property type="match status" value="1"/>
</dbReference>
<dbReference type="GO" id="GO:0008253">
    <property type="term" value="F:5'-nucleotidase activity"/>
    <property type="evidence" value="ECO:0007669"/>
    <property type="project" value="UniProtKB-EC"/>
</dbReference>
<protein>
    <submittedName>
        <fullName evidence="1">Pyrimidine 5'-nucleotidase</fullName>
        <ecNumber evidence="1">3.1.3.5</ecNumber>
    </submittedName>
</protein>
<dbReference type="NCBIfam" id="TIGR01509">
    <property type="entry name" value="HAD-SF-IA-v3"/>
    <property type="match status" value="1"/>
</dbReference>
<dbReference type="EC" id="3.1.3.5" evidence="1"/>
<dbReference type="SUPFAM" id="SSF56784">
    <property type="entry name" value="HAD-like"/>
    <property type="match status" value="1"/>
</dbReference>
<dbReference type="InterPro" id="IPR011951">
    <property type="entry name" value="HAD-SF_hydro_IA_YjjG/PynA"/>
</dbReference>
<dbReference type="PANTHER" id="PTHR47478:SF1">
    <property type="entry name" value="PYRIMIDINE 5'-NUCLEOTIDASE YJJG"/>
    <property type="match status" value="1"/>
</dbReference>
<accession>A0ABV9JLE4</accession>
<dbReference type="Proteomes" id="UP001595962">
    <property type="component" value="Unassembled WGS sequence"/>
</dbReference>
<evidence type="ECO:0000313" key="1">
    <source>
        <dbReference type="EMBL" id="MFC4655074.1"/>
    </source>
</evidence>
<dbReference type="InterPro" id="IPR052550">
    <property type="entry name" value="Pyrimidine_5'-ntase_YjjG"/>
</dbReference>
<reference evidence="2" key="1">
    <citation type="journal article" date="2019" name="Int. J. Syst. Evol. Microbiol.">
        <title>The Global Catalogue of Microorganisms (GCM) 10K type strain sequencing project: providing services to taxonomists for standard genome sequencing and annotation.</title>
        <authorList>
            <consortium name="The Broad Institute Genomics Platform"/>
            <consortium name="The Broad Institute Genome Sequencing Center for Infectious Disease"/>
            <person name="Wu L."/>
            <person name="Ma J."/>
        </authorList>
    </citation>
    <scope>NUCLEOTIDE SEQUENCE [LARGE SCALE GENOMIC DNA]</scope>
    <source>
        <strain evidence="2">DT28</strain>
    </source>
</reference>
<dbReference type="NCBIfam" id="TIGR01549">
    <property type="entry name" value="HAD-SF-IA-v1"/>
    <property type="match status" value="1"/>
</dbReference>
<dbReference type="EMBL" id="JBHSGB010000006">
    <property type="protein sequence ID" value="MFC4655074.1"/>
    <property type="molecule type" value="Genomic_DNA"/>
</dbReference>
<comment type="caution">
    <text evidence="1">The sequence shown here is derived from an EMBL/GenBank/DDBJ whole genome shotgun (WGS) entry which is preliminary data.</text>
</comment>
<dbReference type="InterPro" id="IPR023214">
    <property type="entry name" value="HAD_sf"/>
</dbReference>
<dbReference type="NCBIfam" id="TIGR02254">
    <property type="entry name" value="YjjG_YfnB"/>
    <property type="match status" value="1"/>
</dbReference>
<dbReference type="Gene3D" id="1.10.150.240">
    <property type="entry name" value="Putative phosphatase, domain 2"/>
    <property type="match status" value="1"/>
</dbReference>
<name>A0ABV9JLE4_9GAMM</name>
<dbReference type="InterPro" id="IPR023198">
    <property type="entry name" value="PGP-like_dom2"/>
</dbReference>
<sequence length="228" mass="25685">MSKDWIEHLQWVLFDADDTLFHFDAFSGLTLMMQQYQRHFTEQDYQQFQALNQPLWLQYQQGDIAADELKVRRFTQLGAELQVDPALLNRQYLQAMAQVCPPLPGAIELLQRLKGNKRLGIITNGFTDLQQVRLERAGLQDHFDLLVISEQVGAAKPSPKIYQHALEQMGQPDPATVLMVGDNPVADIAGGQQMGFYTCFMQHPGKALPAGIQADLTVCSLSELVPLF</sequence>
<dbReference type="SFLD" id="SFLDS00003">
    <property type="entry name" value="Haloacid_Dehalogenase"/>
    <property type="match status" value="1"/>
</dbReference>
<keyword evidence="2" id="KW-1185">Reference proteome</keyword>
<proteinExistence type="predicted"/>
<organism evidence="1 2">
    <name type="scientific">Rheinheimera marina</name>
    <dbReference type="NCBI Taxonomy" id="1774958"/>
    <lineage>
        <taxon>Bacteria</taxon>
        <taxon>Pseudomonadati</taxon>
        <taxon>Pseudomonadota</taxon>
        <taxon>Gammaproteobacteria</taxon>
        <taxon>Chromatiales</taxon>
        <taxon>Chromatiaceae</taxon>
        <taxon>Rheinheimera</taxon>
    </lineage>
</organism>
<dbReference type="Pfam" id="PF00702">
    <property type="entry name" value="Hydrolase"/>
    <property type="match status" value="1"/>
</dbReference>
<dbReference type="RefSeq" id="WP_377333359.1">
    <property type="nucleotide sequence ID" value="NZ_JBHSGB010000006.1"/>
</dbReference>
<keyword evidence="1" id="KW-0378">Hydrolase</keyword>
<dbReference type="NCBIfam" id="NF006976">
    <property type="entry name" value="PRK09449.1"/>
    <property type="match status" value="1"/>
</dbReference>
<dbReference type="SFLD" id="SFLDG01135">
    <property type="entry name" value="C1.5.6:_HAD__Beta-PGM__Phospha"/>
    <property type="match status" value="1"/>
</dbReference>
<dbReference type="InterPro" id="IPR006439">
    <property type="entry name" value="HAD-SF_hydro_IA"/>
</dbReference>
<dbReference type="InterPro" id="IPR036412">
    <property type="entry name" value="HAD-like_sf"/>
</dbReference>
<evidence type="ECO:0000313" key="2">
    <source>
        <dbReference type="Proteomes" id="UP001595962"/>
    </source>
</evidence>
<dbReference type="PRINTS" id="PR00413">
    <property type="entry name" value="HADHALOGNASE"/>
</dbReference>
<dbReference type="PANTHER" id="PTHR47478">
    <property type="match status" value="1"/>
</dbReference>
<dbReference type="Gene3D" id="3.40.50.1000">
    <property type="entry name" value="HAD superfamily/HAD-like"/>
    <property type="match status" value="1"/>
</dbReference>
<gene>
    <name evidence="1" type="primary">yjjG</name>
    <name evidence="1" type="ORF">ACFO3I_08610</name>
</gene>